<dbReference type="RefSeq" id="WP_167126123.1">
    <property type="nucleotide sequence ID" value="NZ_JAANCM010000001.1"/>
</dbReference>
<sequence length="419" mass="44446">MTIDFVIRNARLQGREGVTDIAFENGVIAGIAESATRSFVCDAPERDAEGHLLCRGLVETHLHLDKAGIIGRCTLCTGTLAEAVAETSRAKAAFTQADVYARAADVVEQAIVNGTNRIRTFVEIDGRAGFRSFEAIKQLRADYCALIDIEICAFAQEGLTNDPGTLEMLDAALRSGADLVGGCPYTDPDPQAHIAAIFDLAERHGVSVDFHLDFDLDPEGSNLPTVIAETLRRGYQGRVSVGHVTKLSALPPEAFAEIARKIAEAGIAVTVLPATDLFLTGRAATHLVPRGVTPAHRLASLGVLTTISTNNVLNPFTPFGDVSLLRMANLYANVAQLGTEQALAGVFDMITVNAERLLGLNALPPAIGDPATLVLLSAPSAAQAIAGPATATAAWKNGRQTFERPPPQLFRPISTVSRH</sequence>
<evidence type="ECO:0000256" key="1">
    <source>
        <dbReference type="ARBA" id="ARBA00022723"/>
    </source>
</evidence>
<dbReference type="EMBL" id="JAANCM010000001">
    <property type="protein sequence ID" value="NHT74370.1"/>
    <property type="molecule type" value="Genomic_DNA"/>
</dbReference>
<dbReference type="PANTHER" id="PTHR32027">
    <property type="entry name" value="CYTOSINE DEAMINASE"/>
    <property type="match status" value="1"/>
</dbReference>
<proteinExistence type="predicted"/>
<keyword evidence="6" id="KW-1185">Reference proteome</keyword>
<dbReference type="GO" id="GO:0046872">
    <property type="term" value="F:metal ion binding"/>
    <property type="evidence" value="ECO:0007669"/>
    <property type="project" value="UniProtKB-KW"/>
</dbReference>
<organism evidence="5 6">
    <name type="scientific">Ferranicluibacter rubi</name>
    <dbReference type="NCBI Taxonomy" id="2715133"/>
    <lineage>
        <taxon>Bacteria</taxon>
        <taxon>Pseudomonadati</taxon>
        <taxon>Pseudomonadota</taxon>
        <taxon>Alphaproteobacteria</taxon>
        <taxon>Hyphomicrobiales</taxon>
        <taxon>Rhizobiaceae</taxon>
        <taxon>Ferranicluibacter</taxon>
    </lineage>
</organism>
<dbReference type="Gene3D" id="3.20.20.140">
    <property type="entry name" value="Metal-dependent hydrolases"/>
    <property type="match status" value="1"/>
</dbReference>
<dbReference type="GO" id="GO:0016814">
    <property type="term" value="F:hydrolase activity, acting on carbon-nitrogen (but not peptide) bonds, in cyclic amidines"/>
    <property type="evidence" value="ECO:0007669"/>
    <property type="project" value="UniProtKB-ARBA"/>
</dbReference>
<keyword evidence="2" id="KW-0378">Hydrolase</keyword>
<dbReference type="Proteomes" id="UP001155840">
    <property type="component" value="Unassembled WGS sequence"/>
</dbReference>
<feature type="region of interest" description="Disordered" evidence="3">
    <location>
        <begin position="400"/>
        <end position="419"/>
    </location>
</feature>
<evidence type="ECO:0000313" key="6">
    <source>
        <dbReference type="Proteomes" id="UP001155840"/>
    </source>
</evidence>
<dbReference type="PANTHER" id="PTHR32027:SF9">
    <property type="entry name" value="BLL3847 PROTEIN"/>
    <property type="match status" value="1"/>
</dbReference>
<keyword evidence="1" id="KW-0479">Metal-binding</keyword>
<accession>A0AA43ZC75</accession>
<evidence type="ECO:0000256" key="2">
    <source>
        <dbReference type="ARBA" id="ARBA00022801"/>
    </source>
</evidence>
<dbReference type="Gene3D" id="2.30.40.10">
    <property type="entry name" value="Urease, subunit C, domain 1"/>
    <property type="match status" value="1"/>
</dbReference>
<reference evidence="5" key="1">
    <citation type="submission" date="2020-03" db="EMBL/GenBank/DDBJ databases">
        <title>Ferranicluibacter endophyticum gen. nov., sp. nov., a new genus isolated from Rubus ulmifolius Schott. stem.</title>
        <authorList>
            <person name="Roca-Couso R."/>
            <person name="Flores-Felix J.D."/>
            <person name="Igual J.M."/>
            <person name="Rivas R."/>
        </authorList>
    </citation>
    <scope>NUCLEOTIDE SEQUENCE</scope>
    <source>
        <strain evidence="5">CRRU44</strain>
    </source>
</reference>
<dbReference type="AlphaFoldDB" id="A0AA43ZC75"/>
<evidence type="ECO:0000313" key="5">
    <source>
        <dbReference type="EMBL" id="NHT74370.1"/>
    </source>
</evidence>
<dbReference type="Pfam" id="PF07969">
    <property type="entry name" value="Amidohydro_3"/>
    <property type="match status" value="1"/>
</dbReference>
<evidence type="ECO:0000259" key="4">
    <source>
        <dbReference type="Pfam" id="PF07969"/>
    </source>
</evidence>
<dbReference type="InterPro" id="IPR032466">
    <property type="entry name" value="Metal_Hydrolase"/>
</dbReference>
<protein>
    <submittedName>
        <fullName evidence="5">Amidohydrolase family protein</fullName>
    </submittedName>
</protein>
<dbReference type="SUPFAM" id="SSF51556">
    <property type="entry name" value="Metallo-dependent hydrolases"/>
    <property type="match status" value="1"/>
</dbReference>
<dbReference type="CDD" id="cd01293">
    <property type="entry name" value="Bact_CD"/>
    <property type="match status" value="1"/>
</dbReference>
<gene>
    <name evidence="5" type="ORF">G8E10_01225</name>
</gene>
<dbReference type="InterPro" id="IPR052349">
    <property type="entry name" value="Metallo-hydrolase_Enzymes"/>
</dbReference>
<feature type="domain" description="Amidohydrolase 3" evidence="4">
    <location>
        <begin position="99"/>
        <end position="401"/>
    </location>
</feature>
<dbReference type="InterPro" id="IPR013108">
    <property type="entry name" value="Amidohydro_3"/>
</dbReference>
<dbReference type="GO" id="GO:0019239">
    <property type="term" value="F:deaminase activity"/>
    <property type="evidence" value="ECO:0007669"/>
    <property type="project" value="UniProtKB-ARBA"/>
</dbReference>
<dbReference type="SUPFAM" id="SSF51338">
    <property type="entry name" value="Composite domain of metallo-dependent hydrolases"/>
    <property type="match status" value="1"/>
</dbReference>
<name>A0AA43ZC75_9HYPH</name>
<evidence type="ECO:0000256" key="3">
    <source>
        <dbReference type="SAM" id="MobiDB-lite"/>
    </source>
</evidence>
<dbReference type="FunFam" id="3.20.20.140:FF:000019">
    <property type="entry name" value="Cytosine deaminase"/>
    <property type="match status" value="1"/>
</dbReference>
<dbReference type="InterPro" id="IPR011059">
    <property type="entry name" value="Metal-dep_hydrolase_composite"/>
</dbReference>
<comment type="caution">
    <text evidence="5">The sequence shown here is derived from an EMBL/GenBank/DDBJ whole genome shotgun (WGS) entry which is preliminary data.</text>
</comment>